<dbReference type="BioCyc" id="SCEL448385:SCE_RS43255-MONOMER"/>
<gene>
    <name evidence="2" type="ordered locus">sce8445</name>
</gene>
<evidence type="ECO:0000313" key="3">
    <source>
        <dbReference type="Proteomes" id="UP000002139"/>
    </source>
</evidence>
<evidence type="ECO:0000313" key="2">
    <source>
        <dbReference type="EMBL" id="CAN98615.1"/>
    </source>
</evidence>
<keyword evidence="3" id="KW-1185">Reference proteome</keyword>
<dbReference type="AlphaFoldDB" id="A9FUB2"/>
<protein>
    <submittedName>
        <fullName evidence="2">Uncharacterized protein</fullName>
    </submittedName>
</protein>
<dbReference type="KEGG" id="scl:sce8445"/>
<dbReference type="Proteomes" id="UP000002139">
    <property type="component" value="Chromosome"/>
</dbReference>
<accession>A9FUB2</accession>
<proteinExistence type="predicted"/>
<name>A9FUB2_SORC5</name>
<organism evidence="2 3">
    <name type="scientific">Sorangium cellulosum (strain So ce56)</name>
    <name type="common">Polyangium cellulosum (strain So ce56)</name>
    <dbReference type="NCBI Taxonomy" id="448385"/>
    <lineage>
        <taxon>Bacteria</taxon>
        <taxon>Pseudomonadati</taxon>
        <taxon>Myxococcota</taxon>
        <taxon>Polyangia</taxon>
        <taxon>Polyangiales</taxon>
        <taxon>Polyangiaceae</taxon>
        <taxon>Sorangium</taxon>
    </lineage>
</organism>
<feature type="region of interest" description="Disordered" evidence="1">
    <location>
        <begin position="38"/>
        <end position="57"/>
    </location>
</feature>
<sequence length="119" mass="13038">MQAHVASTDVWPHQIVVACRSASEASGKVREVKRLLTTRKPKNAQTKRSPSVHGEPMRTEIFQDAVARFEQLLGKAAPGTTTPLDDRRDDRVLYVHMAALATVEGRPFTAETLTGSTLA</sequence>
<dbReference type="HOGENOM" id="CLU_2059891_0_0_7"/>
<dbReference type="EMBL" id="AM746676">
    <property type="protein sequence ID" value="CAN98615.1"/>
    <property type="molecule type" value="Genomic_DNA"/>
</dbReference>
<evidence type="ECO:0000256" key="1">
    <source>
        <dbReference type="SAM" id="MobiDB-lite"/>
    </source>
</evidence>
<reference evidence="2 3" key="1">
    <citation type="journal article" date="2007" name="Nat. Biotechnol.">
        <title>Complete genome sequence of the myxobacterium Sorangium cellulosum.</title>
        <authorList>
            <person name="Schneiker S."/>
            <person name="Perlova O."/>
            <person name="Kaiser O."/>
            <person name="Gerth K."/>
            <person name="Alici A."/>
            <person name="Altmeyer M.O."/>
            <person name="Bartels D."/>
            <person name="Bekel T."/>
            <person name="Beyer S."/>
            <person name="Bode E."/>
            <person name="Bode H.B."/>
            <person name="Bolten C.J."/>
            <person name="Choudhuri J.V."/>
            <person name="Doss S."/>
            <person name="Elnakady Y.A."/>
            <person name="Frank B."/>
            <person name="Gaigalat L."/>
            <person name="Goesmann A."/>
            <person name="Groeger C."/>
            <person name="Gross F."/>
            <person name="Jelsbak L."/>
            <person name="Jelsbak L."/>
            <person name="Kalinowski J."/>
            <person name="Kegler C."/>
            <person name="Knauber T."/>
            <person name="Konietzny S."/>
            <person name="Kopp M."/>
            <person name="Krause L."/>
            <person name="Krug D."/>
            <person name="Linke B."/>
            <person name="Mahmud T."/>
            <person name="Martinez-Arias R."/>
            <person name="McHardy A.C."/>
            <person name="Merai M."/>
            <person name="Meyer F."/>
            <person name="Mormann S."/>
            <person name="Munoz-Dorado J."/>
            <person name="Perez J."/>
            <person name="Pradella S."/>
            <person name="Rachid S."/>
            <person name="Raddatz G."/>
            <person name="Rosenau F."/>
            <person name="Rueckert C."/>
            <person name="Sasse F."/>
            <person name="Scharfe M."/>
            <person name="Schuster S.C."/>
            <person name="Suen G."/>
            <person name="Treuner-Lange A."/>
            <person name="Velicer G.J."/>
            <person name="Vorholter F.-J."/>
            <person name="Weissman K.J."/>
            <person name="Welch R.D."/>
            <person name="Wenzel S.C."/>
            <person name="Whitworth D.E."/>
            <person name="Wilhelm S."/>
            <person name="Wittmann C."/>
            <person name="Bloecker H."/>
            <person name="Puehler A."/>
            <person name="Mueller R."/>
        </authorList>
    </citation>
    <scope>NUCLEOTIDE SEQUENCE [LARGE SCALE GENOMIC DNA]</scope>
    <source>
        <strain evidence="3">So ce56</strain>
    </source>
</reference>